<proteinExistence type="predicted"/>
<evidence type="ECO:0000256" key="1">
    <source>
        <dbReference type="SAM" id="MobiDB-lite"/>
    </source>
</evidence>
<dbReference type="EMBL" id="MHWE01000023">
    <property type="protein sequence ID" value="OHB03074.1"/>
    <property type="molecule type" value="Genomic_DNA"/>
</dbReference>
<organism evidence="2 3">
    <name type="scientific">Candidatus Zambryskibacteria bacterium RIFCSPLOWO2_01_FULL_45_21</name>
    <dbReference type="NCBI Taxonomy" id="1802761"/>
    <lineage>
        <taxon>Bacteria</taxon>
        <taxon>Candidatus Zambryskiibacteriota</taxon>
    </lineage>
</organism>
<protein>
    <submittedName>
        <fullName evidence="2">Uncharacterized protein</fullName>
    </submittedName>
</protein>
<comment type="caution">
    <text evidence="2">The sequence shown here is derived from an EMBL/GenBank/DDBJ whole genome shotgun (WGS) entry which is preliminary data.</text>
</comment>
<feature type="region of interest" description="Disordered" evidence="1">
    <location>
        <begin position="40"/>
        <end position="69"/>
    </location>
</feature>
<evidence type="ECO:0000313" key="2">
    <source>
        <dbReference type="EMBL" id="OHB03074.1"/>
    </source>
</evidence>
<sequence length="69" mass="7494">MRGGWNSRTREEYHVEADEGVLASVDPQGWVTTAGLLSRQLGGSGCDTGPSSGEQPRDEVVSRRHLRAK</sequence>
<evidence type="ECO:0000313" key="3">
    <source>
        <dbReference type="Proteomes" id="UP000176800"/>
    </source>
</evidence>
<name>A0A1G2U0R3_9BACT</name>
<accession>A0A1G2U0R3</accession>
<reference evidence="2 3" key="1">
    <citation type="journal article" date="2016" name="Nat. Commun.">
        <title>Thousands of microbial genomes shed light on interconnected biogeochemical processes in an aquifer system.</title>
        <authorList>
            <person name="Anantharaman K."/>
            <person name="Brown C.T."/>
            <person name="Hug L.A."/>
            <person name="Sharon I."/>
            <person name="Castelle C.J."/>
            <person name="Probst A.J."/>
            <person name="Thomas B.C."/>
            <person name="Singh A."/>
            <person name="Wilkins M.J."/>
            <person name="Karaoz U."/>
            <person name="Brodie E.L."/>
            <person name="Williams K.H."/>
            <person name="Hubbard S.S."/>
            <person name="Banfield J.F."/>
        </authorList>
    </citation>
    <scope>NUCLEOTIDE SEQUENCE [LARGE SCALE GENOMIC DNA]</scope>
</reference>
<dbReference type="AlphaFoldDB" id="A0A1G2U0R3"/>
<gene>
    <name evidence="2" type="ORF">A3B14_00215</name>
</gene>
<dbReference type="Proteomes" id="UP000176800">
    <property type="component" value="Unassembled WGS sequence"/>
</dbReference>